<name>A0A8J4F023_9CHLO</name>
<protein>
    <recommendedName>
        <fullName evidence="4">Dynein light chain</fullName>
    </recommendedName>
</protein>
<dbReference type="AlphaFoldDB" id="A0A8J4F023"/>
<dbReference type="GO" id="GO:0007017">
    <property type="term" value="P:microtubule-based process"/>
    <property type="evidence" value="ECO:0007669"/>
    <property type="project" value="InterPro"/>
</dbReference>
<evidence type="ECO:0008006" key="4">
    <source>
        <dbReference type="Google" id="ProtNLM"/>
    </source>
</evidence>
<dbReference type="EMBL" id="BNCO01000009">
    <property type="protein sequence ID" value="GIL50847.1"/>
    <property type="molecule type" value="Genomic_DNA"/>
</dbReference>
<feature type="compositionally biased region" description="Low complexity" evidence="1">
    <location>
        <begin position="13"/>
        <end position="29"/>
    </location>
</feature>
<organism evidence="2 3">
    <name type="scientific">Volvox africanus</name>
    <dbReference type="NCBI Taxonomy" id="51714"/>
    <lineage>
        <taxon>Eukaryota</taxon>
        <taxon>Viridiplantae</taxon>
        <taxon>Chlorophyta</taxon>
        <taxon>core chlorophytes</taxon>
        <taxon>Chlorophyceae</taxon>
        <taxon>CS clade</taxon>
        <taxon>Chlamydomonadales</taxon>
        <taxon>Volvocaceae</taxon>
        <taxon>Volvox</taxon>
    </lineage>
</organism>
<sequence>MALWPRSPSQTVSKLPPLLRSRTPLPASSETTTANGPGPVGGSPGDIRHHVTTIVDSATIHETDMSETMQGLALICTQALIDAEHEGFAEDLELAFNRWFQPAWHCEVARGHEDGAPLTSTRNSLEHYVVGTFISFTLNGWSIAIYKNC</sequence>
<dbReference type="Gene3D" id="3.30.740.10">
    <property type="entry name" value="Protein Inhibitor Of Neuronal Nitric Oxide Synthase"/>
    <property type="match status" value="1"/>
</dbReference>
<evidence type="ECO:0000313" key="2">
    <source>
        <dbReference type="EMBL" id="GIL50847.1"/>
    </source>
</evidence>
<reference evidence="2" key="1">
    <citation type="journal article" date="2021" name="Proc. Natl. Acad. Sci. U.S.A.">
        <title>Three genomes in the algal genus Volvox reveal the fate of a haploid sex-determining region after a transition to homothallism.</title>
        <authorList>
            <person name="Yamamoto K."/>
            <person name="Hamaji T."/>
            <person name="Kawai-Toyooka H."/>
            <person name="Matsuzaki R."/>
            <person name="Takahashi F."/>
            <person name="Nishimura Y."/>
            <person name="Kawachi M."/>
            <person name="Noguchi H."/>
            <person name="Minakuchi Y."/>
            <person name="Umen J.G."/>
            <person name="Toyoda A."/>
            <person name="Nozaki H."/>
        </authorList>
    </citation>
    <scope>NUCLEOTIDE SEQUENCE</scope>
    <source>
        <strain evidence="2">NIES-3780</strain>
    </source>
</reference>
<dbReference type="InterPro" id="IPR037177">
    <property type="entry name" value="DLC_sf"/>
</dbReference>
<evidence type="ECO:0000313" key="3">
    <source>
        <dbReference type="Proteomes" id="UP000747399"/>
    </source>
</evidence>
<feature type="region of interest" description="Disordered" evidence="1">
    <location>
        <begin position="1"/>
        <end position="48"/>
    </location>
</feature>
<dbReference type="Proteomes" id="UP000747399">
    <property type="component" value="Unassembled WGS sequence"/>
</dbReference>
<keyword evidence="3" id="KW-1185">Reference proteome</keyword>
<accession>A0A8J4F023</accession>
<dbReference type="SUPFAM" id="SSF54648">
    <property type="entry name" value="DLC"/>
    <property type="match status" value="1"/>
</dbReference>
<comment type="caution">
    <text evidence="2">The sequence shown here is derived from an EMBL/GenBank/DDBJ whole genome shotgun (WGS) entry which is preliminary data.</text>
</comment>
<proteinExistence type="predicted"/>
<gene>
    <name evidence="2" type="ORF">Vafri_6964</name>
</gene>
<dbReference type="GO" id="GO:0030286">
    <property type="term" value="C:dynein complex"/>
    <property type="evidence" value="ECO:0007669"/>
    <property type="project" value="InterPro"/>
</dbReference>
<evidence type="ECO:0000256" key="1">
    <source>
        <dbReference type="SAM" id="MobiDB-lite"/>
    </source>
</evidence>